<dbReference type="EMBL" id="NMTQ01000037">
    <property type="protein sequence ID" value="PDX57461.1"/>
    <property type="molecule type" value="Genomic_DNA"/>
</dbReference>
<name>A0A2A6Z7X2_9FIRM</name>
<feature type="domain" description="Phage head morphogenesis" evidence="2">
    <location>
        <begin position="156"/>
        <end position="286"/>
    </location>
</feature>
<feature type="compositionally biased region" description="Acidic residues" evidence="1">
    <location>
        <begin position="313"/>
        <end position="323"/>
    </location>
</feature>
<dbReference type="Proteomes" id="UP000220752">
    <property type="component" value="Unassembled WGS sequence"/>
</dbReference>
<evidence type="ECO:0000313" key="3">
    <source>
        <dbReference type="EMBL" id="PDX57461.1"/>
    </source>
</evidence>
<gene>
    <name evidence="3" type="ORF">CGS46_13145</name>
</gene>
<organism evidence="3 4">
    <name type="scientific">Faecalibacterium langellae</name>
    <dbReference type="NCBI Taxonomy" id="3435293"/>
    <lineage>
        <taxon>Bacteria</taxon>
        <taxon>Bacillati</taxon>
        <taxon>Bacillota</taxon>
        <taxon>Clostridia</taxon>
        <taxon>Eubacteriales</taxon>
        <taxon>Oscillospiraceae</taxon>
        <taxon>Faecalibacterium</taxon>
    </lineage>
</organism>
<protein>
    <recommendedName>
        <fullName evidence="2">Phage head morphogenesis domain-containing protein</fullName>
    </recommendedName>
</protein>
<comment type="caution">
    <text evidence="3">The sequence shown here is derived from an EMBL/GenBank/DDBJ whole genome shotgun (WGS) entry which is preliminary data.</text>
</comment>
<dbReference type="InterPro" id="IPR006528">
    <property type="entry name" value="Phage_head_morphogenesis_dom"/>
</dbReference>
<feature type="compositionally biased region" description="Basic and acidic residues" evidence="1">
    <location>
        <begin position="325"/>
        <end position="336"/>
    </location>
</feature>
<proteinExistence type="predicted"/>
<dbReference type="AlphaFoldDB" id="A0A2A6Z7X2"/>
<sequence>MKTRFIMKPCYCDRLVKAIDNYIQKADSDLSDLLGKEGYAKPKKTLQYAKGIEDDVADILTEETDYFVREAKASDNLDDLQKRLPEIAAATPATGKLSKAFSARLSKFLPEYAAYYLKKTDKGLKLDRVSKRTTAWIETWSDDLAELMKTTSTEHLEAMLKKEIENGGNISQLCVDLINSGMEKEGKGEYWTSHYRARKVAVTEVLRAHSVAQHEAYMQSPAVESKSWRHTGNYRNEPRQNHVDMDGQVVLKDQPFELVSADGMIYYPMYPRDTSLPAAESINCHCIEQPVVDMEILCLPLEERQKLQQQAIDEMDDDWEAELDAQNKAKAGIEDD</sequence>
<evidence type="ECO:0000313" key="4">
    <source>
        <dbReference type="Proteomes" id="UP000220752"/>
    </source>
</evidence>
<feature type="region of interest" description="Disordered" evidence="1">
    <location>
        <begin position="309"/>
        <end position="336"/>
    </location>
</feature>
<keyword evidence="4" id="KW-1185">Reference proteome</keyword>
<evidence type="ECO:0000259" key="2">
    <source>
        <dbReference type="Pfam" id="PF04233"/>
    </source>
</evidence>
<evidence type="ECO:0000256" key="1">
    <source>
        <dbReference type="SAM" id="MobiDB-lite"/>
    </source>
</evidence>
<reference evidence="3 4" key="1">
    <citation type="journal article" date="2017" name="Front. Microbiol.">
        <title>New Insights into the Diversity of the Genus Faecalibacterium.</title>
        <authorList>
            <person name="Benevides L."/>
            <person name="Burman S."/>
            <person name="Martin R."/>
            <person name="Robert V."/>
            <person name="Thomas M."/>
            <person name="Miquel S."/>
            <person name="Chain F."/>
            <person name="Sokol H."/>
            <person name="Bermudez-Humaran L.G."/>
            <person name="Morrison M."/>
            <person name="Langella P."/>
            <person name="Azevedo V.A."/>
            <person name="Chatel J.M."/>
            <person name="Soares S."/>
        </authorList>
    </citation>
    <scope>NUCLEOTIDE SEQUENCE [LARGE SCALE GENOMIC DNA]</scope>
    <source>
        <strain evidence="4">CNCM I-4540</strain>
    </source>
</reference>
<dbReference type="Pfam" id="PF04233">
    <property type="entry name" value="Phage_Mu_F"/>
    <property type="match status" value="1"/>
</dbReference>
<accession>A0A2A6Z7X2</accession>